<protein>
    <submittedName>
        <fullName evidence="1">Uncharacterized protein</fullName>
    </submittedName>
</protein>
<name>U9UJK2_RHIID</name>
<dbReference type="HOGENOM" id="CLU_2039266_0_0_1"/>
<dbReference type="VEuPathDB" id="FungiDB:RhiirFUN_006731"/>
<sequence>MYYHYAIQENKSFITKKRSLDQAFSHILREFETFQIKLKRKVDLCSVEILDKSTTQQGGEILDLYRPSQKKIIEVNNYDESEDVSDTLLQRTISSTIPEQQFDLEKLREEICEEIREEIRE</sequence>
<reference evidence="1" key="1">
    <citation type="submission" date="2013-07" db="EMBL/GenBank/DDBJ databases">
        <title>The genome of an arbuscular mycorrhizal fungus provides insights into the evolution of the oldest plant symbiosis.</title>
        <authorList>
            <consortium name="DOE Joint Genome Institute"/>
            <person name="Tisserant E."/>
            <person name="Malbreil M."/>
            <person name="Kuo A."/>
            <person name="Kohler A."/>
            <person name="Symeonidi A."/>
            <person name="Balestrini R."/>
            <person name="Charron P."/>
            <person name="Duensing N."/>
            <person name="Frei-dit-Frey N."/>
            <person name="Gianinazzi-Pearson V."/>
            <person name="Gilbert B."/>
            <person name="Handa Y."/>
            <person name="Hijri M."/>
            <person name="Kaul R."/>
            <person name="Kawaguchi M."/>
            <person name="Krajinski F."/>
            <person name="Lammers P."/>
            <person name="Lapierre D."/>
            <person name="Masclaux F.G."/>
            <person name="Murat C."/>
            <person name="Morin E."/>
            <person name="Ndikumana S."/>
            <person name="Pagni M."/>
            <person name="Petitpierre D."/>
            <person name="Requena N."/>
            <person name="Rosikiewicz P."/>
            <person name="Riley R."/>
            <person name="Saito K."/>
            <person name="San Clemente H."/>
            <person name="Shapiro H."/>
            <person name="van Tuinen D."/>
            <person name="Becard G."/>
            <person name="Bonfante P."/>
            <person name="Paszkowski U."/>
            <person name="Shachar-Hill Y."/>
            <person name="Young J.P."/>
            <person name="Sanders I.R."/>
            <person name="Henrissat B."/>
            <person name="Rensing S.A."/>
            <person name="Grigoriev I.V."/>
            <person name="Corradi N."/>
            <person name="Roux C."/>
            <person name="Martin F."/>
        </authorList>
    </citation>
    <scope>NUCLEOTIDE SEQUENCE</scope>
    <source>
        <strain evidence="1">DAOM 197198</strain>
    </source>
</reference>
<dbReference type="AlphaFoldDB" id="U9UJK2"/>
<evidence type="ECO:0000313" key="1">
    <source>
        <dbReference type="EMBL" id="ESA20579.1"/>
    </source>
</evidence>
<gene>
    <name evidence="1" type="ORF">GLOINDRAFT_92295</name>
</gene>
<proteinExistence type="predicted"/>
<accession>U9UJK2</accession>
<organism evidence="1">
    <name type="scientific">Rhizophagus irregularis (strain DAOM 181602 / DAOM 197198 / MUCL 43194)</name>
    <name type="common">Arbuscular mycorrhizal fungus</name>
    <name type="synonym">Glomus intraradices</name>
    <dbReference type="NCBI Taxonomy" id="747089"/>
    <lineage>
        <taxon>Eukaryota</taxon>
        <taxon>Fungi</taxon>
        <taxon>Fungi incertae sedis</taxon>
        <taxon>Mucoromycota</taxon>
        <taxon>Glomeromycotina</taxon>
        <taxon>Glomeromycetes</taxon>
        <taxon>Glomerales</taxon>
        <taxon>Glomeraceae</taxon>
        <taxon>Rhizophagus</taxon>
    </lineage>
</organism>
<dbReference type="EMBL" id="KI277197">
    <property type="protein sequence ID" value="ESA20579.1"/>
    <property type="molecule type" value="Genomic_DNA"/>
</dbReference>